<evidence type="ECO:0000256" key="1">
    <source>
        <dbReference type="ARBA" id="ARBA00022741"/>
    </source>
</evidence>
<gene>
    <name evidence="5" type="ORF">HINF_LOCUS18046</name>
    <name evidence="6" type="ORF">HINF_LOCUS2676</name>
</gene>
<evidence type="ECO:0000313" key="7">
    <source>
        <dbReference type="Proteomes" id="UP001642409"/>
    </source>
</evidence>
<dbReference type="NCBIfam" id="TIGR00231">
    <property type="entry name" value="small_GTP"/>
    <property type="match status" value="1"/>
</dbReference>
<reference evidence="6 7" key="2">
    <citation type="submission" date="2024-07" db="EMBL/GenBank/DDBJ databases">
        <authorList>
            <person name="Akdeniz Z."/>
        </authorList>
    </citation>
    <scope>NUCLEOTIDE SEQUENCE [LARGE SCALE GENOMIC DNA]</scope>
</reference>
<dbReference type="GO" id="GO:0043001">
    <property type="term" value="P:Golgi to plasma membrane protein transport"/>
    <property type="evidence" value="ECO:0007669"/>
    <property type="project" value="TreeGrafter"/>
</dbReference>
<keyword evidence="4" id="KW-0479">Metal-binding</keyword>
<feature type="binding site" evidence="4">
    <location>
        <position position="78"/>
    </location>
    <ligand>
        <name>Mg(2+)</name>
        <dbReference type="ChEBI" id="CHEBI:18420"/>
    </ligand>
</feature>
<dbReference type="Proteomes" id="UP001642409">
    <property type="component" value="Unassembled WGS sequence"/>
</dbReference>
<keyword evidence="4" id="KW-0460">Magnesium</keyword>
<dbReference type="PRINTS" id="PR00449">
    <property type="entry name" value="RASTRNSFRMNG"/>
</dbReference>
<dbReference type="GO" id="GO:0005525">
    <property type="term" value="F:GTP binding"/>
    <property type="evidence" value="ECO:0007669"/>
    <property type="project" value="UniProtKB-KW"/>
</dbReference>
<evidence type="ECO:0000256" key="2">
    <source>
        <dbReference type="ARBA" id="ARBA00023134"/>
    </source>
</evidence>
<dbReference type="PANTHER" id="PTHR45909">
    <property type="entry name" value="ADP-RIBOSYLATION FACTOR-RELATED PROTEIN 1"/>
    <property type="match status" value="1"/>
</dbReference>
<dbReference type="SUPFAM" id="SSF52540">
    <property type="entry name" value="P-loop containing nucleoside triphosphate hydrolases"/>
    <property type="match status" value="1"/>
</dbReference>
<keyword evidence="2 3" id="KW-0342">GTP-binding</keyword>
<dbReference type="PROSITE" id="PS51417">
    <property type="entry name" value="ARF"/>
    <property type="match status" value="1"/>
</dbReference>
<evidence type="ECO:0000313" key="6">
    <source>
        <dbReference type="EMBL" id="CAL5974084.1"/>
    </source>
</evidence>
<name>A0AA86TVY4_9EUKA</name>
<dbReference type="GO" id="GO:0005794">
    <property type="term" value="C:Golgi apparatus"/>
    <property type="evidence" value="ECO:0007669"/>
    <property type="project" value="TreeGrafter"/>
</dbReference>
<sequence>MLLFVRTAEAGKYKQSPPDGIEPSTLRLTAARSNQLSYGGTSTFLSIIVQIAQYNLISPLQIPESRILVIGLDDAGKTTLTQRILQHMGQPSKTTIMSTVGLETYEFKDKIAKDKSTYKLFDLGGSGRFRSLWEVYASDATHIIIVIDSTDKGRIFVIRDEIQTMITKIKRANQKILVLANKSDLPNAVTHDKIVNACKFDGVLREFQIRGLNCSALQDTDIEAVVDFVKSK</sequence>
<dbReference type="EMBL" id="CATOUU010000464">
    <property type="protein sequence ID" value="CAI9930401.1"/>
    <property type="molecule type" value="Genomic_DNA"/>
</dbReference>
<dbReference type="GO" id="GO:0034067">
    <property type="term" value="P:protein localization to Golgi apparatus"/>
    <property type="evidence" value="ECO:0007669"/>
    <property type="project" value="TreeGrafter"/>
</dbReference>
<dbReference type="GO" id="GO:0003924">
    <property type="term" value="F:GTPase activity"/>
    <property type="evidence" value="ECO:0007669"/>
    <property type="project" value="InterPro"/>
</dbReference>
<dbReference type="AlphaFoldDB" id="A0AA86TVY4"/>
<dbReference type="InterPro" id="IPR027417">
    <property type="entry name" value="P-loop_NTPase"/>
</dbReference>
<proteinExistence type="predicted"/>
<reference evidence="5" key="1">
    <citation type="submission" date="2023-06" db="EMBL/GenBank/DDBJ databases">
        <authorList>
            <person name="Kurt Z."/>
        </authorList>
    </citation>
    <scope>NUCLEOTIDE SEQUENCE</scope>
</reference>
<dbReference type="SMART" id="SM00175">
    <property type="entry name" value="RAB"/>
    <property type="match status" value="1"/>
</dbReference>
<dbReference type="Gene3D" id="3.40.50.300">
    <property type="entry name" value="P-loop containing nucleotide triphosphate hydrolases"/>
    <property type="match status" value="1"/>
</dbReference>
<evidence type="ECO:0000313" key="5">
    <source>
        <dbReference type="EMBL" id="CAI9930401.1"/>
    </source>
</evidence>
<dbReference type="SMART" id="SM00177">
    <property type="entry name" value="ARF"/>
    <property type="match status" value="1"/>
</dbReference>
<dbReference type="EMBL" id="CAXDID020000005">
    <property type="protein sequence ID" value="CAL5974084.1"/>
    <property type="molecule type" value="Genomic_DNA"/>
</dbReference>
<feature type="binding site" evidence="3">
    <location>
        <begin position="181"/>
        <end position="184"/>
    </location>
    <ligand>
        <name>GTP</name>
        <dbReference type="ChEBI" id="CHEBI:37565"/>
    </ligand>
</feature>
<protein>
    <submittedName>
        <fullName evidence="5">ADP-ribosylation factor like protein 2b</fullName>
    </submittedName>
    <submittedName>
        <fullName evidence="6">ADP-ribosylation_factor like protein 2b</fullName>
    </submittedName>
</protein>
<dbReference type="InterPro" id="IPR024156">
    <property type="entry name" value="Small_GTPase_ARF"/>
</dbReference>
<organism evidence="5">
    <name type="scientific">Hexamita inflata</name>
    <dbReference type="NCBI Taxonomy" id="28002"/>
    <lineage>
        <taxon>Eukaryota</taxon>
        <taxon>Metamonada</taxon>
        <taxon>Diplomonadida</taxon>
        <taxon>Hexamitidae</taxon>
        <taxon>Hexamitinae</taxon>
        <taxon>Hexamita</taxon>
    </lineage>
</organism>
<comment type="caution">
    <text evidence="5">The sequence shown here is derived from an EMBL/GenBank/DDBJ whole genome shotgun (WGS) entry which is preliminary data.</text>
</comment>
<accession>A0AA86TVY4</accession>
<feature type="binding site" evidence="3">
    <location>
        <position position="125"/>
    </location>
    <ligand>
        <name>GTP</name>
        <dbReference type="ChEBI" id="CHEBI:37565"/>
    </ligand>
</feature>
<dbReference type="InterPro" id="IPR005225">
    <property type="entry name" value="Small_GTP-bd"/>
</dbReference>
<feature type="binding site" evidence="4">
    <location>
        <position position="99"/>
    </location>
    <ligand>
        <name>Mg(2+)</name>
        <dbReference type="ChEBI" id="CHEBI:18420"/>
    </ligand>
</feature>
<dbReference type="SMART" id="SM00178">
    <property type="entry name" value="SAR"/>
    <property type="match status" value="1"/>
</dbReference>
<feature type="binding site" evidence="3">
    <location>
        <begin position="71"/>
        <end position="78"/>
    </location>
    <ligand>
        <name>GTP</name>
        <dbReference type="ChEBI" id="CHEBI:37565"/>
    </ligand>
</feature>
<dbReference type="InterPro" id="IPR006689">
    <property type="entry name" value="Small_GTPase_ARF/SAR"/>
</dbReference>
<dbReference type="GO" id="GO:0006886">
    <property type="term" value="P:intracellular protein transport"/>
    <property type="evidence" value="ECO:0007669"/>
    <property type="project" value="TreeGrafter"/>
</dbReference>
<dbReference type="PANTHER" id="PTHR45909:SF1">
    <property type="entry name" value="ADP-RIBOSYLATION FACTOR-RELATED PROTEIN 1"/>
    <property type="match status" value="1"/>
</dbReference>
<keyword evidence="1 3" id="KW-0547">Nucleotide-binding</keyword>
<keyword evidence="7" id="KW-1185">Reference proteome</keyword>
<dbReference type="GO" id="GO:0046872">
    <property type="term" value="F:metal ion binding"/>
    <property type="evidence" value="ECO:0007669"/>
    <property type="project" value="UniProtKB-KW"/>
</dbReference>
<dbReference type="Pfam" id="PF00025">
    <property type="entry name" value="Arf"/>
    <property type="match status" value="1"/>
</dbReference>
<evidence type="ECO:0000256" key="3">
    <source>
        <dbReference type="PIRSR" id="PIRSR606689-1"/>
    </source>
</evidence>
<evidence type="ECO:0000256" key="4">
    <source>
        <dbReference type="PIRSR" id="PIRSR606689-2"/>
    </source>
</evidence>